<dbReference type="GO" id="GO:0007155">
    <property type="term" value="P:cell adhesion"/>
    <property type="evidence" value="ECO:0007669"/>
    <property type="project" value="InterPro"/>
</dbReference>
<dbReference type="AlphaFoldDB" id="A0A2U1CX13"/>
<dbReference type="RefSeq" id="WP_116919202.1">
    <property type="nucleotide sequence ID" value="NZ_QEKQ01000005.1"/>
</dbReference>
<accession>A0A2U1CX13</accession>
<dbReference type="InterPro" id="IPR028974">
    <property type="entry name" value="TSP_type-3_rpt"/>
</dbReference>
<keyword evidence="2" id="KW-0106">Calcium</keyword>
<dbReference type="InterPro" id="IPR003367">
    <property type="entry name" value="Thrombospondin_3-like_rpt"/>
</dbReference>
<organism evidence="5 6">
    <name type="scientific">Tamilnaduibacter salinus</name>
    <dbReference type="NCBI Taxonomy" id="1484056"/>
    <lineage>
        <taxon>Bacteria</taxon>
        <taxon>Pseudomonadati</taxon>
        <taxon>Pseudomonadota</taxon>
        <taxon>Gammaproteobacteria</taxon>
        <taxon>Pseudomonadales</taxon>
        <taxon>Marinobacteraceae</taxon>
        <taxon>Tamilnaduibacter</taxon>
    </lineage>
</organism>
<feature type="compositionally biased region" description="Acidic residues" evidence="3">
    <location>
        <begin position="36"/>
        <end position="47"/>
    </location>
</feature>
<dbReference type="Gene3D" id="4.10.1080.10">
    <property type="entry name" value="TSP type-3 repeat"/>
    <property type="match status" value="3"/>
</dbReference>
<sequence>MTTTIWKQGLIALAIMGGLALAGCNSNSLQDAIDEAESQTVDSDNDGIADNQDSCPNTVNSGRDQDADGIDDACDESIANSDDVDRDDVLNGPDNCPNTANPNQTNSDQDPAGDACDADNDGDGVEDGADNCPVNANPTQADIDGDGTGNPCDDDLDGDNVNNDADNCPRTANADQTDSDGDGTGDDCEATHDDDGDGVANSQDNCPAAANESQSDFDDDGAGDACDSDADGDGTDNGNDNCPTIPNPNQTDTDGDGIGDACDVVNNDEYACGTGDETFSPFLASDNALVSEDESECQVGLGLTCRVDNPEAVIDADLNNSATLINTALLGGLLGGQSSLSVTKTDGFAYPAQNAVGVAIEEGSPILQLDLLTSGELVVRTLLDGTVQESSGGEAGVDLDLLGLIGNDGRDYLVFQTSRRFDSVEVINGGTGGLLTLLNEYNVQTVCASKEPVSF</sequence>
<feature type="compositionally biased region" description="Polar residues" evidence="3">
    <location>
        <begin position="96"/>
        <end position="109"/>
    </location>
</feature>
<comment type="caution">
    <text evidence="5">The sequence shown here is derived from an EMBL/GenBank/DDBJ whole genome shotgun (WGS) entry which is preliminary data.</text>
</comment>
<dbReference type="FunFam" id="4.10.1080.10:FF:000001">
    <property type="entry name" value="Thrombospondin 3"/>
    <property type="match status" value="2"/>
</dbReference>
<proteinExistence type="predicted"/>
<dbReference type="InterPro" id="IPR017897">
    <property type="entry name" value="Thrombospondin_3_rpt"/>
</dbReference>
<dbReference type="PROSITE" id="PS51257">
    <property type="entry name" value="PROKAR_LIPOPROTEIN"/>
    <property type="match status" value="1"/>
</dbReference>
<dbReference type="PANTHER" id="PTHR10199:SF119">
    <property type="entry name" value="RE20510P"/>
    <property type="match status" value="1"/>
</dbReference>
<evidence type="ECO:0000313" key="5">
    <source>
        <dbReference type="EMBL" id="PVY76474.1"/>
    </source>
</evidence>
<feature type="compositionally biased region" description="Polar residues" evidence="3">
    <location>
        <begin position="242"/>
        <end position="252"/>
    </location>
</feature>
<dbReference type="EMBL" id="QEKQ01000005">
    <property type="protein sequence ID" value="PVY76474.1"/>
    <property type="molecule type" value="Genomic_DNA"/>
</dbReference>
<feature type="chain" id="PRO_5015787302" evidence="4">
    <location>
        <begin position="23"/>
        <end position="455"/>
    </location>
</feature>
<dbReference type="GO" id="GO:0005509">
    <property type="term" value="F:calcium ion binding"/>
    <property type="evidence" value="ECO:0007669"/>
    <property type="project" value="InterPro"/>
</dbReference>
<reference evidence="5 6" key="1">
    <citation type="submission" date="2018-04" db="EMBL/GenBank/DDBJ databases">
        <title>Genomic Encyclopedia of Type Strains, Phase IV (KMG-IV): sequencing the most valuable type-strain genomes for metagenomic binning, comparative biology and taxonomic classification.</title>
        <authorList>
            <person name="Goeker M."/>
        </authorList>
    </citation>
    <scope>NUCLEOTIDE SEQUENCE [LARGE SCALE GENOMIC DNA]</scope>
    <source>
        <strain evidence="5 6">DSM 28688</strain>
    </source>
</reference>
<name>A0A2U1CX13_9GAMM</name>
<feature type="compositionally biased region" description="Acidic residues" evidence="3">
    <location>
        <begin position="215"/>
        <end position="234"/>
    </location>
</feature>
<feature type="region of interest" description="Disordered" evidence="3">
    <location>
        <begin position="36"/>
        <end position="260"/>
    </location>
</feature>
<dbReference type="PROSITE" id="PS51234">
    <property type="entry name" value="TSP3"/>
    <property type="match status" value="3"/>
</dbReference>
<evidence type="ECO:0000256" key="4">
    <source>
        <dbReference type="SAM" id="SignalP"/>
    </source>
</evidence>
<feature type="compositionally biased region" description="Acidic residues" evidence="3">
    <location>
        <begin position="177"/>
        <end position="197"/>
    </location>
</feature>
<keyword evidence="1 4" id="KW-0732">Signal</keyword>
<dbReference type="PANTHER" id="PTHR10199">
    <property type="entry name" value="THROMBOSPONDIN"/>
    <property type="match status" value="1"/>
</dbReference>
<evidence type="ECO:0000256" key="3">
    <source>
        <dbReference type="SAM" id="MobiDB-lite"/>
    </source>
</evidence>
<dbReference type="OrthoDB" id="6197493at2"/>
<protein>
    <submittedName>
        <fullName evidence="5">Thrombospondin type 3 repeat-containing protein</fullName>
    </submittedName>
</protein>
<evidence type="ECO:0000256" key="1">
    <source>
        <dbReference type="ARBA" id="ARBA00022729"/>
    </source>
</evidence>
<dbReference type="SUPFAM" id="SSF103647">
    <property type="entry name" value="TSP type-3 repeat"/>
    <property type="match status" value="2"/>
</dbReference>
<feature type="signal peptide" evidence="4">
    <location>
        <begin position="1"/>
        <end position="22"/>
    </location>
</feature>
<evidence type="ECO:0000256" key="2">
    <source>
        <dbReference type="ARBA" id="ARBA00022837"/>
    </source>
</evidence>
<feature type="compositionally biased region" description="Polar residues" evidence="3">
    <location>
        <begin position="51"/>
        <end position="62"/>
    </location>
</feature>
<dbReference type="Pfam" id="PF02412">
    <property type="entry name" value="TSP_3"/>
    <property type="match status" value="6"/>
</dbReference>
<evidence type="ECO:0000313" key="6">
    <source>
        <dbReference type="Proteomes" id="UP000245887"/>
    </source>
</evidence>
<feature type="compositionally biased region" description="Acidic residues" evidence="3">
    <location>
        <begin position="116"/>
        <end position="129"/>
    </location>
</feature>
<dbReference type="Proteomes" id="UP000245887">
    <property type="component" value="Unassembled WGS sequence"/>
</dbReference>
<gene>
    <name evidence="5" type="ORF">C8D92_105227</name>
</gene>